<gene>
    <name evidence="2" type="ORF">KR093_010829</name>
</gene>
<feature type="non-terminal residue" evidence="2">
    <location>
        <position position="408"/>
    </location>
</feature>
<name>A0AAD4KD55_9MUSC</name>
<comment type="caution">
    <text evidence="2">The sequence shown here is derived from an EMBL/GenBank/DDBJ whole genome shotgun (WGS) entry which is preliminary data.</text>
</comment>
<feature type="chain" id="PRO_5042021825" evidence="1">
    <location>
        <begin position="24"/>
        <end position="408"/>
    </location>
</feature>
<evidence type="ECO:0000313" key="2">
    <source>
        <dbReference type="EMBL" id="KAH8387998.1"/>
    </source>
</evidence>
<protein>
    <submittedName>
        <fullName evidence="2">Uncharacterized protein</fullName>
    </submittedName>
</protein>
<evidence type="ECO:0000256" key="1">
    <source>
        <dbReference type="SAM" id="SignalP"/>
    </source>
</evidence>
<keyword evidence="3" id="KW-1185">Reference proteome</keyword>
<proteinExistence type="predicted"/>
<dbReference type="Proteomes" id="UP001200034">
    <property type="component" value="Unassembled WGS sequence"/>
</dbReference>
<keyword evidence="1" id="KW-0732">Signal</keyword>
<organism evidence="2 3">
    <name type="scientific">Drosophila rubida</name>
    <dbReference type="NCBI Taxonomy" id="30044"/>
    <lineage>
        <taxon>Eukaryota</taxon>
        <taxon>Metazoa</taxon>
        <taxon>Ecdysozoa</taxon>
        <taxon>Arthropoda</taxon>
        <taxon>Hexapoda</taxon>
        <taxon>Insecta</taxon>
        <taxon>Pterygota</taxon>
        <taxon>Neoptera</taxon>
        <taxon>Endopterygota</taxon>
        <taxon>Diptera</taxon>
        <taxon>Brachycera</taxon>
        <taxon>Muscomorpha</taxon>
        <taxon>Ephydroidea</taxon>
        <taxon>Drosophilidae</taxon>
        <taxon>Drosophila</taxon>
    </lineage>
</organism>
<accession>A0AAD4KD55</accession>
<dbReference type="AlphaFoldDB" id="A0AAD4KD55"/>
<reference evidence="2" key="1">
    <citation type="journal article" date="2021" name="Mol. Ecol. Resour.">
        <title>Phylogenomic analyses of the genus Drosophila reveals genomic signals of climate adaptation.</title>
        <authorList>
            <person name="Li F."/>
            <person name="Rane R.V."/>
            <person name="Luria V."/>
            <person name="Xiong Z."/>
            <person name="Chen J."/>
            <person name="Li Z."/>
            <person name="Catullo R.A."/>
            <person name="Griffin P.C."/>
            <person name="Schiffer M."/>
            <person name="Pearce S."/>
            <person name="Lee S.F."/>
            <person name="McElroy K."/>
            <person name="Stocker A."/>
            <person name="Shirriffs J."/>
            <person name="Cockerell F."/>
            <person name="Coppin C."/>
            <person name="Sgro C.M."/>
            <person name="Karger A."/>
            <person name="Cain J.W."/>
            <person name="Weber J.A."/>
            <person name="Santpere G."/>
            <person name="Kirschner M.W."/>
            <person name="Hoffmann A.A."/>
            <person name="Oakeshott J.G."/>
            <person name="Zhang G."/>
        </authorList>
    </citation>
    <scope>NUCLEOTIDE SEQUENCE</scope>
    <source>
        <strain evidence="2">BGI-SZ-2011g</strain>
    </source>
</reference>
<dbReference type="EMBL" id="JAJJHW010000095">
    <property type="protein sequence ID" value="KAH8387998.1"/>
    <property type="molecule type" value="Genomic_DNA"/>
</dbReference>
<evidence type="ECO:0000313" key="3">
    <source>
        <dbReference type="Proteomes" id="UP001200034"/>
    </source>
</evidence>
<sequence length="408" mass="45930">MDRLSVVTFALIVLSFQCAAINADCPLQLGSPLPKTLVHFGSKHLLRETRRDLSAETYETVDLYCSHGFSIHSNYNGLRTVEERRLQLKCNSNGYFDIYNIDIDIQNGNLNQISCAGQQSVQMYESLRKLPDCEDEMTLVVGDDFKELGSLKSMAICFDLVHAKVKYIAYTAYPSKMKMIEKTQIGVLNGLGLDVGVAATSRMFNTISTSDVLKALHKDKQLKQLFGDETYEYANLIQDSAFTDDFQPDASAVVKMLSVVWLRALRTGNWRHLLNALQVASLNAKFDVRVGISGVVKLPTLQHCNETQHMILELDNEDTLAVPSHIWALIQPLEQHEELSNVTADFVVIAHNSPFVSSEQKQELCNSMCHEVDWLNDSLFLKLQRYPIYGSVQCCRVADVAHKLDNFP</sequence>
<feature type="signal peptide" evidence="1">
    <location>
        <begin position="1"/>
        <end position="23"/>
    </location>
</feature>